<dbReference type="EMBL" id="KV012839">
    <property type="protein sequence ID" value="KZV24242.1"/>
    <property type="molecule type" value="Genomic_DNA"/>
</dbReference>
<feature type="compositionally biased region" description="Polar residues" evidence="4">
    <location>
        <begin position="1"/>
        <end position="13"/>
    </location>
</feature>
<dbReference type="OrthoDB" id="64928at2759"/>
<keyword evidence="1" id="KW-0805">Transcription regulation</keyword>
<evidence type="ECO:0000313" key="7">
    <source>
        <dbReference type="Proteomes" id="UP000250235"/>
    </source>
</evidence>
<feature type="compositionally biased region" description="Pro residues" evidence="4">
    <location>
        <begin position="26"/>
        <end position="36"/>
    </location>
</feature>
<dbReference type="GO" id="GO:0003677">
    <property type="term" value="F:DNA binding"/>
    <property type="evidence" value="ECO:0007669"/>
    <property type="project" value="UniProtKB-KW"/>
</dbReference>
<feature type="domain" description="PPC" evidence="5">
    <location>
        <begin position="139"/>
        <end position="275"/>
    </location>
</feature>
<keyword evidence="2" id="KW-0238">DNA-binding</keyword>
<evidence type="ECO:0000259" key="5">
    <source>
        <dbReference type="PROSITE" id="PS51742"/>
    </source>
</evidence>
<feature type="compositionally biased region" description="Basic and acidic residues" evidence="4">
    <location>
        <begin position="390"/>
        <end position="400"/>
    </location>
</feature>
<dbReference type="Proteomes" id="UP000250235">
    <property type="component" value="Unassembled WGS sequence"/>
</dbReference>
<feature type="compositionally biased region" description="Low complexity" evidence="4">
    <location>
        <begin position="355"/>
        <end position="364"/>
    </location>
</feature>
<dbReference type="SUPFAM" id="SSF117856">
    <property type="entry name" value="AF0104/ALDC/Ptd012-like"/>
    <property type="match status" value="1"/>
</dbReference>
<name>A0A2Z7AYC6_9LAMI</name>
<feature type="compositionally biased region" description="Polar residues" evidence="4">
    <location>
        <begin position="43"/>
        <end position="53"/>
    </location>
</feature>
<organism evidence="6 7">
    <name type="scientific">Dorcoceras hygrometricum</name>
    <dbReference type="NCBI Taxonomy" id="472368"/>
    <lineage>
        <taxon>Eukaryota</taxon>
        <taxon>Viridiplantae</taxon>
        <taxon>Streptophyta</taxon>
        <taxon>Embryophyta</taxon>
        <taxon>Tracheophyta</taxon>
        <taxon>Spermatophyta</taxon>
        <taxon>Magnoliopsida</taxon>
        <taxon>eudicotyledons</taxon>
        <taxon>Gunneridae</taxon>
        <taxon>Pentapetalae</taxon>
        <taxon>asterids</taxon>
        <taxon>lamiids</taxon>
        <taxon>Lamiales</taxon>
        <taxon>Gesneriaceae</taxon>
        <taxon>Didymocarpoideae</taxon>
        <taxon>Trichosporeae</taxon>
        <taxon>Loxocarpinae</taxon>
        <taxon>Dorcoceras</taxon>
    </lineage>
</organism>
<gene>
    <name evidence="6" type="ORF">F511_01724</name>
</gene>
<dbReference type="Gene3D" id="3.30.1330.80">
    <property type="entry name" value="Hypothetical protein, similar to alpha- acetolactate decarboxylase, domain 2"/>
    <property type="match status" value="1"/>
</dbReference>
<dbReference type="PROSITE" id="PS51742">
    <property type="entry name" value="PPC"/>
    <property type="match status" value="1"/>
</dbReference>
<evidence type="ECO:0000256" key="1">
    <source>
        <dbReference type="ARBA" id="ARBA00023015"/>
    </source>
</evidence>
<dbReference type="PANTHER" id="PTHR36749">
    <property type="entry name" value="F7O18.3 PROTEIN"/>
    <property type="match status" value="1"/>
</dbReference>
<sequence>MESNNNDGSSSGLISYYHPQLRHQTTPPPPTPPPSAVAPTPTNGVVVSNSNAGSILYPHSVPSSAVSSSLEGVKRKRGRPRKYGTPEQAAAAKRLSASASSSSPRTRDSTSAAASGVPTSGSSAYSSKKSQLAAFGNVGQSFSPHIITVAAGEDVNQKIMMFMQQSQREICIISASGSVSNASLRQPATSGGSVTYEGHFDILSLSGSYIRTETGGKTGGLGVCLSSSDGQIIGGGIGGPLTAAGPIQIIVGTFLTDSKKDTKGDASGKMPSPANMSSVPGLNFLSPVEATHQIGLGNQFMVQHPSMQLTPSHSMEWRGNTDLLSGNRVRARIKSMADDLFQDLPPPTLPPTHQSSHSSAASSSDNSLQKPLPQPALKSALKRPKPPPESQHEAAAPEKRLRFKTTTDASEKQIIDAMQKIASHIRNPSKFCKASKLAIQLIQAGSVKPTTSNHFFAILEGAMSTLSNCNDPSLRADYHALFSAAQDATDCLSKKQQNMLNSWTIRAVWANDLFTDDSFVFSKATGRIKDTISSLPVATEDDDMEEAITLEEEPELVKAEEKANEVSPDATPEQHEELDPFGLDRLITNTTKKDEKSKGKNELLTRSKKDEEENKRFLKSQREALISCVEIAAKRYKTPWCQTSIDILSKHAFDNISRFTTGQRRAIEKLWTSIREQQTLRKQGKSVSGKLDVNAFEWLQHKYANEKISIRHSVGGSGDRRAQQWLG</sequence>
<accession>A0A2Z7AYC6</accession>
<evidence type="ECO:0000256" key="4">
    <source>
        <dbReference type="SAM" id="MobiDB-lite"/>
    </source>
</evidence>
<keyword evidence="7" id="KW-1185">Reference proteome</keyword>
<dbReference type="AlphaFoldDB" id="A0A2Z7AYC6"/>
<evidence type="ECO:0000256" key="2">
    <source>
        <dbReference type="ARBA" id="ARBA00023125"/>
    </source>
</evidence>
<dbReference type="PANTHER" id="PTHR36749:SF1">
    <property type="entry name" value="F7O18.3 PROTEIN"/>
    <property type="match status" value="1"/>
</dbReference>
<feature type="region of interest" description="Disordered" evidence="4">
    <location>
        <begin position="1"/>
        <end position="124"/>
    </location>
</feature>
<feature type="compositionally biased region" description="Low complexity" evidence="4">
    <location>
        <begin position="89"/>
        <end position="124"/>
    </location>
</feature>
<evidence type="ECO:0000256" key="3">
    <source>
        <dbReference type="ARBA" id="ARBA00023163"/>
    </source>
</evidence>
<dbReference type="Pfam" id="PF03479">
    <property type="entry name" value="PCC"/>
    <property type="match status" value="1"/>
</dbReference>
<keyword evidence="3" id="KW-0804">Transcription</keyword>
<feature type="region of interest" description="Disordered" evidence="4">
    <location>
        <begin position="556"/>
        <end position="612"/>
    </location>
</feature>
<reference evidence="6 7" key="1">
    <citation type="journal article" date="2015" name="Proc. Natl. Acad. Sci. U.S.A.">
        <title>The resurrection genome of Boea hygrometrica: A blueprint for survival of dehydration.</title>
        <authorList>
            <person name="Xiao L."/>
            <person name="Yang G."/>
            <person name="Zhang L."/>
            <person name="Yang X."/>
            <person name="Zhao S."/>
            <person name="Ji Z."/>
            <person name="Zhou Q."/>
            <person name="Hu M."/>
            <person name="Wang Y."/>
            <person name="Chen M."/>
            <person name="Xu Y."/>
            <person name="Jin H."/>
            <person name="Xiao X."/>
            <person name="Hu G."/>
            <person name="Bao F."/>
            <person name="Hu Y."/>
            <person name="Wan P."/>
            <person name="Li L."/>
            <person name="Deng X."/>
            <person name="Kuang T."/>
            <person name="Xiang C."/>
            <person name="Zhu J.K."/>
            <person name="Oliver M.J."/>
            <person name="He Y."/>
        </authorList>
    </citation>
    <scope>NUCLEOTIDE SEQUENCE [LARGE SCALE GENOMIC DNA]</scope>
    <source>
        <strain evidence="7">cv. XS01</strain>
    </source>
</reference>
<feature type="compositionally biased region" description="Basic and acidic residues" evidence="4">
    <location>
        <begin position="591"/>
        <end position="612"/>
    </location>
</feature>
<protein>
    <recommendedName>
        <fullName evidence="5">PPC domain-containing protein</fullName>
    </recommendedName>
</protein>
<evidence type="ECO:0000313" key="6">
    <source>
        <dbReference type="EMBL" id="KZV24242.1"/>
    </source>
</evidence>
<feature type="compositionally biased region" description="Low complexity" evidence="4">
    <location>
        <begin position="60"/>
        <end position="69"/>
    </location>
</feature>
<feature type="region of interest" description="Disordered" evidence="4">
    <location>
        <begin position="340"/>
        <end position="408"/>
    </location>
</feature>
<dbReference type="CDD" id="cd11378">
    <property type="entry name" value="DUF296"/>
    <property type="match status" value="1"/>
</dbReference>
<proteinExistence type="predicted"/>
<dbReference type="InterPro" id="IPR005175">
    <property type="entry name" value="PPC_dom"/>
</dbReference>